<evidence type="ECO:0000313" key="4">
    <source>
        <dbReference type="Proteomes" id="UP001596112"/>
    </source>
</evidence>
<evidence type="ECO:0000313" key="3">
    <source>
        <dbReference type="EMBL" id="MFC5812194.1"/>
    </source>
</evidence>
<feature type="transmembrane region" description="Helical" evidence="2">
    <location>
        <begin position="248"/>
        <end position="272"/>
    </location>
</feature>
<evidence type="ECO:0008006" key="5">
    <source>
        <dbReference type="Google" id="ProtNLM"/>
    </source>
</evidence>
<feature type="compositionally biased region" description="Low complexity" evidence="1">
    <location>
        <begin position="1"/>
        <end position="31"/>
    </location>
</feature>
<feature type="transmembrane region" description="Helical" evidence="2">
    <location>
        <begin position="180"/>
        <end position="200"/>
    </location>
</feature>
<feature type="transmembrane region" description="Helical" evidence="2">
    <location>
        <begin position="212"/>
        <end position="236"/>
    </location>
</feature>
<protein>
    <recommendedName>
        <fullName evidence="5">Integral membrane protein</fullName>
    </recommendedName>
</protein>
<evidence type="ECO:0000256" key="1">
    <source>
        <dbReference type="SAM" id="MobiDB-lite"/>
    </source>
</evidence>
<feature type="non-terminal residue" evidence="3">
    <location>
        <position position="1"/>
    </location>
</feature>
<feature type="compositionally biased region" description="Low complexity" evidence="1">
    <location>
        <begin position="52"/>
        <end position="72"/>
    </location>
</feature>
<keyword evidence="2" id="KW-1133">Transmembrane helix</keyword>
<feature type="region of interest" description="Disordered" evidence="1">
    <location>
        <begin position="151"/>
        <end position="171"/>
    </location>
</feature>
<dbReference type="EMBL" id="JBHSNZ010000031">
    <property type="protein sequence ID" value="MFC5812194.1"/>
    <property type="molecule type" value="Genomic_DNA"/>
</dbReference>
<comment type="caution">
    <text evidence="3">The sequence shown here is derived from an EMBL/GenBank/DDBJ whole genome shotgun (WGS) entry which is preliminary data.</text>
</comment>
<keyword evidence="2" id="KW-0812">Transmembrane</keyword>
<feature type="transmembrane region" description="Helical" evidence="2">
    <location>
        <begin position="123"/>
        <end position="144"/>
    </location>
</feature>
<gene>
    <name evidence="3" type="ORF">ACFQGO_32565</name>
</gene>
<name>A0ABW1BH16_9ACTN</name>
<keyword evidence="2" id="KW-0472">Membrane</keyword>
<sequence length="294" mass="28534">ARSAGPGAGARAASAGPRGARPAGARSVPPGTAVSLPAGPRPDAPGSPGDTPAGARAASAGPRGVPSAGARAASPGASVAAAVPGAASGVAARGAVRPGGPERPARGAGLWARRIAWRAVRSLRPGALGVCAFAQAALVAWVAYRRTRPPAPQPGDHAWWHGGGPQAAGHTAHGDASGPVLYLALATAALYLLLPLFALAAHTVRHLGGGAWTFAAVSGAVGAAVAVPVTALAIALTPGAPAASWAAAGGHALTALRICAPAGLLLAVAVGVPSRARHRADRPPRPVEKRTRSC</sequence>
<reference evidence="4" key="1">
    <citation type="journal article" date="2019" name="Int. J. Syst. Evol. Microbiol.">
        <title>The Global Catalogue of Microorganisms (GCM) 10K type strain sequencing project: providing services to taxonomists for standard genome sequencing and annotation.</title>
        <authorList>
            <consortium name="The Broad Institute Genomics Platform"/>
            <consortium name="The Broad Institute Genome Sequencing Center for Infectious Disease"/>
            <person name="Wu L."/>
            <person name="Ma J."/>
        </authorList>
    </citation>
    <scope>NUCLEOTIDE SEQUENCE [LARGE SCALE GENOMIC DNA]</scope>
    <source>
        <strain evidence="4">JCM 9918</strain>
    </source>
</reference>
<accession>A0ABW1BH16</accession>
<feature type="region of interest" description="Disordered" evidence="1">
    <location>
        <begin position="1"/>
        <end position="72"/>
    </location>
</feature>
<keyword evidence="4" id="KW-1185">Reference proteome</keyword>
<organism evidence="3 4">
    <name type="scientific">Streptomyces heilongjiangensis</name>
    <dbReference type="NCBI Taxonomy" id="945052"/>
    <lineage>
        <taxon>Bacteria</taxon>
        <taxon>Bacillati</taxon>
        <taxon>Actinomycetota</taxon>
        <taxon>Actinomycetes</taxon>
        <taxon>Kitasatosporales</taxon>
        <taxon>Streptomycetaceae</taxon>
        <taxon>Streptomyces</taxon>
    </lineage>
</organism>
<proteinExistence type="predicted"/>
<dbReference type="Proteomes" id="UP001596112">
    <property type="component" value="Unassembled WGS sequence"/>
</dbReference>
<evidence type="ECO:0000256" key="2">
    <source>
        <dbReference type="SAM" id="Phobius"/>
    </source>
</evidence>